<evidence type="ECO:0000313" key="8">
    <source>
        <dbReference type="EMBL" id="CAD9333854.1"/>
    </source>
</evidence>
<dbReference type="EMBL" id="HBGO01013080">
    <property type="protein sequence ID" value="CAD9333854.1"/>
    <property type="molecule type" value="Transcribed_RNA"/>
</dbReference>
<dbReference type="Gene3D" id="1.10.10.10">
    <property type="entry name" value="Winged helix-like DNA-binding domain superfamily/Winged helix DNA-binding domain"/>
    <property type="match status" value="1"/>
</dbReference>
<keyword evidence="5" id="KW-0539">Nucleus</keyword>
<dbReference type="InterPro" id="IPR036390">
    <property type="entry name" value="WH_DNA-bd_sf"/>
</dbReference>
<dbReference type="PANTHER" id="PTHR12081:SF107">
    <property type="entry name" value="E2E3"/>
    <property type="match status" value="1"/>
</dbReference>
<organism evidence="8">
    <name type="scientific">Trieres chinensis</name>
    <name type="common">Marine centric diatom</name>
    <name type="synonym">Odontella sinensis</name>
    <dbReference type="NCBI Taxonomy" id="1514140"/>
    <lineage>
        <taxon>Eukaryota</taxon>
        <taxon>Sar</taxon>
        <taxon>Stramenopiles</taxon>
        <taxon>Ochrophyta</taxon>
        <taxon>Bacillariophyta</taxon>
        <taxon>Mediophyceae</taxon>
        <taxon>Biddulphiophycidae</taxon>
        <taxon>Eupodiscales</taxon>
        <taxon>Parodontellaceae</taxon>
        <taxon>Trieres</taxon>
    </lineage>
</organism>
<gene>
    <name evidence="8" type="ORF">OSIN01602_LOCUS7323</name>
</gene>
<dbReference type="InterPro" id="IPR003316">
    <property type="entry name" value="E2F_WHTH_DNA-bd_dom"/>
</dbReference>
<dbReference type="GO" id="GO:0090575">
    <property type="term" value="C:RNA polymerase II transcription regulator complex"/>
    <property type="evidence" value="ECO:0007669"/>
    <property type="project" value="TreeGrafter"/>
</dbReference>
<comment type="similarity">
    <text evidence="1 5">Belongs to the E2F/DP family.</text>
</comment>
<protein>
    <recommendedName>
        <fullName evidence="7">E2F/DP family winged-helix DNA-binding domain-containing protein</fullName>
    </recommendedName>
</protein>
<proteinExistence type="inferred from homology"/>
<dbReference type="GO" id="GO:0000981">
    <property type="term" value="F:DNA-binding transcription factor activity, RNA polymerase II-specific"/>
    <property type="evidence" value="ECO:0007669"/>
    <property type="project" value="TreeGrafter"/>
</dbReference>
<accession>A0A7S2EFR7</accession>
<evidence type="ECO:0000256" key="1">
    <source>
        <dbReference type="ARBA" id="ARBA00010940"/>
    </source>
</evidence>
<sequence length="401" mass="43459">MSTPADSARQVRTPHEATTSIAARPVKCAEEESKPLSLKKKRDENSLVNLTKKFCALPRGPSGEVDLNEAMRLMEVPKRRIYDITNVLEGVGLLVKKMNTIVWKVEVDVGPSAVTVSASKSPDNTASAPEDLEQLLIDWCEDQLREMYKSDYLYLTESDIEHVSDDDSTCTGQHVGHSAIGTTTIAICPPMPSEIKIMEDLDTGHHQLGFSSVDQDRAKVKATSGFASPSSGATLYQSTEQPEVACCHQDGMHVRGPKRLKTGNRSGFECGPLVAYVLKGGRANCHDVGGVVELQGEEDGGEMIEKEICDLVNAEDLSHIKQVWREEGPHSFPNSSGKIPRVVSSVPMPGAADVRSHQLSPATPMSTIFGLEGDSDLPQSLASEQFSNNVVRITPSPSCSF</sequence>
<dbReference type="GO" id="GO:0000978">
    <property type="term" value="F:RNA polymerase II cis-regulatory region sequence-specific DNA binding"/>
    <property type="evidence" value="ECO:0007669"/>
    <property type="project" value="InterPro"/>
</dbReference>
<keyword evidence="2 5" id="KW-0805">Transcription regulation</keyword>
<dbReference type="InterPro" id="IPR015633">
    <property type="entry name" value="E2F"/>
</dbReference>
<feature type="domain" description="E2F/DP family winged-helix DNA-binding" evidence="7">
    <location>
        <begin position="42"/>
        <end position="105"/>
    </location>
</feature>
<dbReference type="InterPro" id="IPR036388">
    <property type="entry name" value="WH-like_DNA-bd_sf"/>
</dbReference>
<dbReference type="PANTHER" id="PTHR12081">
    <property type="entry name" value="TRANSCRIPTION FACTOR E2F"/>
    <property type="match status" value="1"/>
</dbReference>
<reference evidence="8" key="1">
    <citation type="submission" date="2021-01" db="EMBL/GenBank/DDBJ databases">
        <authorList>
            <person name="Corre E."/>
            <person name="Pelletier E."/>
            <person name="Niang G."/>
            <person name="Scheremetjew M."/>
            <person name="Finn R."/>
            <person name="Kale V."/>
            <person name="Holt S."/>
            <person name="Cochrane G."/>
            <person name="Meng A."/>
            <person name="Brown T."/>
            <person name="Cohen L."/>
        </authorList>
    </citation>
    <scope>NUCLEOTIDE SEQUENCE</scope>
    <source>
        <strain evidence="8">Grunow 1884</strain>
    </source>
</reference>
<dbReference type="SUPFAM" id="SSF46785">
    <property type="entry name" value="Winged helix' DNA-binding domain"/>
    <property type="match status" value="1"/>
</dbReference>
<feature type="region of interest" description="Disordered" evidence="6">
    <location>
        <begin position="1"/>
        <end position="23"/>
    </location>
</feature>
<evidence type="ECO:0000256" key="5">
    <source>
        <dbReference type="RuleBase" id="RU003796"/>
    </source>
</evidence>
<keyword evidence="4 5" id="KW-0804">Transcription</keyword>
<evidence type="ECO:0000256" key="6">
    <source>
        <dbReference type="SAM" id="MobiDB-lite"/>
    </source>
</evidence>
<dbReference type="Pfam" id="PF02319">
    <property type="entry name" value="WHD_E2F_TDP"/>
    <property type="match status" value="1"/>
</dbReference>
<comment type="subcellular location">
    <subcellularLocation>
        <location evidence="5">Nucleus</location>
    </subcellularLocation>
</comment>
<dbReference type="AlphaFoldDB" id="A0A7S2EFR7"/>
<dbReference type="SMART" id="SM01372">
    <property type="entry name" value="E2F_TDP"/>
    <property type="match status" value="1"/>
</dbReference>
<name>A0A7S2EFR7_TRICV</name>
<evidence type="ECO:0000259" key="7">
    <source>
        <dbReference type="SMART" id="SM01372"/>
    </source>
</evidence>
<keyword evidence="3 5" id="KW-0238">DNA-binding</keyword>
<evidence type="ECO:0000256" key="3">
    <source>
        <dbReference type="ARBA" id="ARBA00023125"/>
    </source>
</evidence>
<evidence type="ECO:0000256" key="4">
    <source>
        <dbReference type="ARBA" id="ARBA00023163"/>
    </source>
</evidence>
<evidence type="ECO:0000256" key="2">
    <source>
        <dbReference type="ARBA" id="ARBA00023015"/>
    </source>
</evidence>